<gene>
    <name evidence="1" type="ORF">SEA_PHABBA_246</name>
</gene>
<protein>
    <submittedName>
        <fullName evidence="1">Uncharacterized protein</fullName>
    </submittedName>
</protein>
<dbReference type="Proteomes" id="UP000226037">
    <property type="component" value="Segment"/>
</dbReference>
<proteinExistence type="predicted"/>
<dbReference type="EMBL" id="MF668280">
    <property type="protein sequence ID" value="ASZ74783.1"/>
    <property type="molecule type" value="Genomic_DNA"/>
</dbReference>
<accession>A0A249XSR4</accession>
<evidence type="ECO:0000313" key="1">
    <source>
        <dbReference type="EMBL" id="ASZ74783.1"/>
    </source>
</evidence>
<evidence type="ECO:0000313" key="2">
    <source>
        <dbReference type="Proteomes" id="UP000226037"/>
    </source>
</evidence>
<name>A0A249XSR4_9CAUD</name>
<sequence>MSINPSKARKKPVEIEVMQYRPGQYTKGEWLEWIGKKANIGVVVDINGDDPEGMDEVDFKWFTVDTLEGHMNVEPMAWVAKGVEGEFYPIKDSIFGKTYILTEVEGVSVISFDPQVVP</sequence>
<organism evidence="1 2">
    <name type="scientific">Mycobacterium phage Phabba</name>
    <dbReference type="NCBI Taxonomy" id="2027899"/>
    <lineage>
        <taxon>Viruses</taxon>
        <taxon>Duplodnaviria</taxon>
        <taxon>Heunggongvirae</taxon>
        <taxon>Uroviricota</taxon>
        <taxon>Caudoviricetes</taxon>
        <taxon>Ceeclamvirinae</taxon>
        <taxon>Myrnavirus</taxon>
        <taxon>Myrnavirus phabba</taxon>
        <taxon>Myranavirus phabba</taxon>
    </lineage>
</organism>
<reference evidence="2" key="1">
    <citation type="submission" date="2017-08" db="EMBL/GenBank/DDBJ databases">
        <authorList>
            <person name="de Groot N.N."/>
        </authorList>
    </citation>
    <scope>NUCLEOTIDE SEQUENCE [LARGE SCALE GENOMIC DNA]</scope>
</reference>
<keyword evidence="2" id="KW-1185">Reference proteome</keyword>